<comment type="caution">
    <text evidence="9">The sequence shown here is derived from an EMBL/GenBank/DDBJ whole genome shotgun (WGS) entry which is preliminary data.</text>
</comment>
<feature type="transmembrane region" description="Helical" evidence="7">
    <location>
        <begin position="264"/>
        <end position="284"/>
    </location>
</feature>
<dbReference type="GO" id="GO:0005886">
    <property type="term" value="C:plasma membrane"/>
    <property type="evidence" value="ECO:0007669"/>
    <property type="project" value="UniProtKB-SubCell"/>
</dbReference>
<dbReference type="AlphaFoldDB" id="A0AB73T765"/>
<organism evidence="9 10">
    <name type="scientific">Murimonas intestini</name>
    <dbReference type="NCBI Taxonomy" id="1337051"/>
    <lineage>
        <taxon>Bacteria</taxon>
        <taxon>Bacillati</taxon>
        <taxon>Bacillota</taxon>
        <taxon>Clostridia</taxon>
        <taxon>Lachnospirales</taxon>
        <taxon>Lachnospiraceae</taxon>
        <taxon>Murimonas</taxon>
    </lineage>
</organism>
<evidence type="ECO:0000259" key="8">
    <source>
        <dbReference type="PROSITE" id="PS50928"/>
    </source>
</evidence>
<reference evidence="9 10" key="1">
    <citation type="submission" date="2018-05" db="EMBL/GenBank/DDBJ databases">
        <authorList>
            <person name="Goeker M."/>
            <person name="Huntemann M."/>
            <person name="Clum A."/>
            <person name="Pillay M."/>
            <person name="Palaniappan K."/>
            <person name="Varghese N."/>
            <person name="Mikhailova N."/>
            <person name="Stamatis D."/>
            <person name="Reddy T."/>
            <person name="Daum C."/>
            <person name="Shapiro N."/>
            <person name="Ivanova N."/>
            <person name="Kyrpides N."/>
            <person name="Woyke T."/>
        </authorList>
    </citation>
    <scope>NUCLEOTIDE SEQUENCE [LARGE SCALE GENOMIC DNA]</scope>
    <source>
        <strain evidence="9 10">DSM 26524</strain>
    </source>
</reference>
<dbReference type="Gene3D" id="1.10.3720.10">
    <property type="entry name" value="MetI-like"/>
    <property type="match status" value="1"/>
</dbReference>
<evidence type="ECO:0000256" key="7">
    <source>
        <dbReference type="RuleBase" id="RU363032"/>
    </source>
</evidence>
<evidence type="ECO:0000256" key="2">
    <source>
        <dbReference type="ARBA" id="ARBA00022448"/>
    </source>
</evidence>
<name>A0AB73T765_9FIRM</name>
<dbReference type="RefSeq" id="WP_109625522.1">
    <property type="nucleotide sequence ID" value="NZ_CABJAT010000007.1"/>
</dbReference>
<dbReference type="EMBL" id="QGGY01000003">
    <property type="protein sequence ID" value="PWJ77422.1"/>
    <property type="molecule type" value="Genomic_DNA"/>
</dbReference>
<gene>
    <name evidence="9" type="ORF">C7383_103267</name>
</gene>
<evidence type="ECO:0000256" key="1">
    <source>
        <dbReference type="ARBA" id="ARBA00004651"/>
    </source>
</evidence>
<accession>A0AB73T765</accession>
<protein>
    <submittedName>
        <fullName evidence="9">Aldouronate transport system permease protein</fullName>
    </submittedName>
</protein>
<feature type="domain" description="ABC transmembrane type-1" evidence="8">
    <location>
        <begin position="81"/>
        <end position="284"/>
    </location>
</feature>
<dbReference type="InterPro" id="IPR000515">
    <property type="entry name" value="MetI-like"/>
</dbReference>
<feature type="transmembrane region" description="Helical" evidence="7">
    <location>
        <begin position="144"/>
        <end position="164"/>
    </location>
</feature>
<dbReference type="InterPro" id="IPR035906">
    <property type="entry name" value="MetI-like_sf"/>
</dbReference>
<keyword evidence="2 7" id="KW-0813">Transport</keyword>
<evidence type="ECO:0000313" key="10">
    <source>
        <dbReference type="Proteomes" id="UP000245412"/>
    </source>
</evidence>
<comment type="similarity">
    <text evidence="7">Belongs to the binding-protein-dependent transport system permease family.</text>
</comment>
<dbReference type="PANTHER" id="PTHR43744">
    <property type="entry name" value="ABC TRANSPORTER PERMEASE PROTEIN MG189-RELATED-RELATED"/>
    <property type="match status" value="1"/>
</dbReference>
<keyword evidence="4 7" id="KW-0812">Transmembrane</keyword>
<keyword evidence="3" id="KW-1003">Cell membrane</keyword>
<dbReference type="SUPFAM" id="SSF161098">
    <property type="entry name" value="MetI-like"/>
    <property type="match status" value="1"/>
</dbReference>
<dbReference type="Proteomes" id="UP000245412">
    <property type="component" value="Unassembled WGS sequence"/>
</dbReference>
<sequence length="299" mass="33445">MDKTKKRKNKIYIGNKAFDVVLIIFMLLMCVIFLYPFLNVLSVSFSSNSMITTGQVTFFPREFNLESYKVLFDAENILRAYGNTIVIAAATTILNLVLNSLVAYVLMVPEFCLKKPLSIIILITMFFTGGTVPTYLLIQNLGLLNSWWALILPNAVSAYNIFLYKAFFKGISPEIREAAKIDGAGELTILTRIYAPLSKALYATFGLFSVVGVWNNYYEALLYIKDADKQPIQMILRKIVFSFTTTSMGDAQAMIGHGKLNQLSVQYACIIAAILPILCIYPFVQKYFAQGMQVGAVKG</sequence>
<dbReference type="CDD" id="cd06261">
    <property type="entry name" value="TM_PBP2"/>
    <property type="match status" value="1"/>
</dbReference>
<keyword evidence="6 7" id="KW-0472">Membrane</keyword>
<evidence type="ECO:0000256" key="6">
    <source>
        <dbReference type="ARBA" id="ARBA00023136"/>
    </source>
</evidence>
<keyword evidence="5 7" id="KW-1133">Transmembrane helix</keyword>
<dbReference type="PANTHER" id="PTHR43744:SF9">
    <property type="entry name" value="POLYGALACTURONAN_RHAMNOGALACTURONAN TRANSPORT SYSTEM PERMEASE PROTEIN YTCP"/>
    <property type="match status" value="1"/>
</dbReference>
<evidence type="ECO:0000256" key="5">
    <source>
        <dbReference type="ARBA" id="ARBA00022989"/>
    </source>
</evidence>
<feature type="transmembrane region" description="Helical" evidence="7">
    <location>
        <begin position="200"/>
        <end position="218"/>
    </location>
</feature>
<proteinExistence type="inferred from homology"/>
<feature type="transmembrane region" description="Helical" evidence="7">
    <location>
        <begin position="20"/>
        <end position="38"/>
    </location>
</feature>
<dbReference type="GO" id="GO:0055085">
    <property type="term" value="P:transmembrane transport"/>
    <property type="evidence" value="ECO:0007669"/>
    <property type="project" value="InterPro"/>
</dbReference>
<comment type="subcellular location">
    <subcellularLocation>
        <location evidence="1 7">Cell membrane</location>
        <topology evidence="1 7">Multi-pass membrane protein</topology>
    </subcellularLocation>
</comment>
<dbReference type="PROSITE" id="PS50928">
    <property type="entry name" value="ABC_TM1"/>
    <property type="match status" value="1"/>
</dbReference>
<dbReference type="Pfam" id="PF00528">
    <property type="entry name" value="BPD_transp_1"/>
    <property type="match status" value="1"/>
</dbReference>
<evidence type="ECO:0000256" key="4">
    <source>
        <dbReference type="ARBA" id="ARBA00022692"/>
    </source>
</evidence>
<feature type="transmembrane region" description="Helical" evidence="7">
    <location>
        <begin position="85"/>
        <end position="107"/>
    </location>
</feature>
<keyword evidence="10" id="KW-1185">Reference proteome</keyword>
<evidence type="ECO:0000313" key="9">
    <source>
        <dbReference type="EMBL" id="PWJ77422.1"/>
    </source>
</evidence>
<feature type="transmembrane region" description="Helical" evidence="7">
    <location>
        <begin position="119"/>
        <end position="138"/>
    </location>
</feature>
<evidence type="ECO:0000256" key="3">
    <source>
        <dbReference type="ARBA" id="ARBA00022475"/>
    </source>
</evidence>